<dbReference type="InterPro" id="IPR000884">
    <property type="entry name" value="TSP1_rpt"/>
</dbReference>
<organism evidence="7 8">
    <name type="scientific">Clavelina lepadiformis</name>
    <name type="common">Light-bulb sea squirt</name>
    <name type="synonym">Ascidia lepadiformis</name>
    <dbReference type="NCBI Taxonomy" id="159417"/>
    <lineage>
        <taxon>Eukaryota</taxon>
        <taxon>Metazoa</taxon>
        <taxon>Chordata</taxon>
        <taxon>Tunicata</taxon>
        <taxon>Ascidiacea</taxon>
        <taxon>Aplousobranchia</taxon>
        <taxon>Clavelinidae</taxon>
        <taxon>Clavelina</taxon>
    </lineage>
</organism>
<evidence type="ECO:0000313" key="7">
    <source>
        <dbReference type="EMBL" id="CAK8686571.1"/>
    </source>
</evidence>
<dbReference type="Pfam" id="PF00090">
    <property type="entry name" value="TSP_1"/>
    <property type="match status" value="3"/>
</dbReference>
<keyword evidence="5" id="KW-1015">Disulfide bond</keyword>
<dbReference type="InterPro" id="IPR036383">
    <property type="entry name" value="TSP1_rpt_sf"/>
</dbReference>
<name>A0ABP0G402_CLALP</name>
<gene>
    <name evidence="7" type="ORF">CVLEPA_LOCUS18491</name>
</gene>
<comment type="caution">
    <text evidence="7">The sequence shown here is derived from an EMBL/GenBank/DDBJ whole genome shotgun (WGS) entry which is preliminary data.</text>
</comment>
<evidence type="ECO:0000256" key="5">
    <source>
        <dbReference type="ARBA" id="ARBA00023157"/>
    </source>
</evidence>
<accession>A0ABP0G402</accession>
<comment type="subcellular location">
    <subcellularLocation>
        <location evidence="1">Secreted</location>
    </subcellularLocation>
</comment>
<reference evidence="7 8" key="1">
    <citation type="submission" date="2024-02" db="EMBL/GenBank/DDBJ databases">
        <authorList>
            <person name="Daric V."/>
            <person name="Darras S."/>
        </authorList>
    </citation>
    <scope>NUCLEOTIDE SEQUENCE [LARGE SCALE GENOMIC DNA]</scope>
</reference>
<evidence type="ECO:0000313" key="8">
    <source>
        <dbReference type="Proteomes" id="UP001642483"/>
    </source>
</evidence>
<keyword evidence="3 6" id="KW-0732">Signal</keyword>
<dbReference type="PANTHER" id="PTHR22906:SF43">
    <property type="entry name" value="PROPERDIN"/>
    <property type="match status" value="1"/>
</dbReference>
<dbReference type="EMBL" id="CAWYQH010000102">
    <property type="protein sequence ID" value="CAK8686571.1"/>
    <property type="molecule type" value="Genomic_DNA"/>
</dbReference>
<dbReference type="PANTHER" id="PTHR22906">
    <property type="entry name" value="PROPERDIN"/>
    <property type="match status" value="1"/>
</dbReference>
<protein>
    <submittedName>
        <fullName evidence="7">Uncharacterized protein</fullName>
    </submittedName>
</protein>
<evidence type="ECO:0000256" key="4">
    <source>
        <dbReference type="ARBA" id="ARBA00022737"/>
    </source>
</evidence>
<evidence type="ECO:0000256" key="1">
    <source>
        <dbReference type="ARBA" id="ARBA00004613"/>
    </source>
</evidence>
<keyword evidence="2" id="KW-0964">Secreted</keyword>
<dbReference type="PROSITE" id="PS50092">
    <property type="entry name" value="TSP1"/>
    <property type="match status" value="3"/>
</dbReference>
<keyword evidence="4" id="KW-0677">Repeat</keyword>
<sequence length="774" mass="85054">MFKMKAVLVLLCFVVSATVGEEKCATDMRKLEQGKRLTDFLNQCNNFCTGDSINGRLRCEEAKHCWFHDNKCVLKVGGGTDNESGINIDAFGEQYATEANAKKDENETSARLFNIGGYQPPSAPIPSFPNGISGGNAPLPPGFFPSAAFPSFCPQFPQNCGFAYTGQNDLIPPVNIPYCQRIPCSLSNPLLDTDFNQCSRQPGCAFDHELFQYRSALHQAVLPGVPVCHLAIRNMAFQRRANDYVQKFGSWNPLYTKCLIREYSAEIYGGSPGCYALNVLEHFGHFPKRAGWSSITETECYLIGGCWRATPSGSICVYPLQTNQVSVRSSNDDKADVSPRQLFGLPACLPYSTAATGSDFLSNYHNCLISGCAVNADRNTYLQQLYTTGSNLPVYLRPSYFSQIYSGDVRPDNYRDVLTQVNTLEGQLDSLTSGNNVFRPPNPFSVGNNQNALIALSLQLQNTTGRHLQIPFPNVNPAPFPAGNPGSNLYNIFTNGQQPSFPGFGGQVGYFPGFPPIQSTCPYQPVQYPGLPPLSGSFEGCCEIPFCYTPREQLYTQFSGISTYRSEWSYWTDCSASCGGGTQTKSRSCVGSGCTKTASKEVQTQSCNTGQCPYYLDWTQWSACSASCDGGFRSRSRECQGLGKCSGPAKERERCRKGACPTYRNENWGECDVTCGKGHRSRTVICTDGGDYGCPKTTEIERGECEIFCGTVFYEPAGACNTLTCKARAIPVCVYEGGEGYCNPSEMRPRMEGCCQGFCRYRRYQACNVRSLNI</sequence>
<dbReference type="SUPFAM" id="SSF82895">
    <property type="entry name" value="TSP-1 type 1 repeat"/>
    <property type="match status" value="3"/>
</dbReference>
<dbReference type="InterPro" id="IPR052065">
    <property type="entry name" value="Compl_asym_regulator"/>
</dbReference>
<evidence type="ECO:0000256" key="6">
    <source>
        <dbReference type="SAM" id="SignalP"/>
    </source>
</evidence>
<evidence type="ECO:0000256" key="3">
    <source>
        <dbReference type="ARBA" id="ARBA00022729"/>
    </source>
</evidence>
<keyword evidence="8" id="KW-1185">Reference proteome</keyword>
<evidence type="ECO:0000256" key="2">
    <source>
        <dbReference type="ARBA" id="ARBA00022525"/>
    </source>
</evidence>
<dbReference type="Proteomes" id="UP001642483">
    <property type="component" value="Unassembled WGS sequence"/>
</dbReference>
<proteinExistence type="predicted"/>
<feature type="chain" id="PRO_5047356644" evidence="6">
    <location>
        <begin position="21"/>
        <end position="774"/>
    </location>
</feature>
<feature type="signal peptide" evidence="6">
    <location>
        <begin position="1"/>
        <end position="20"/>
    </location>
</feature>
<dbReference type="Gene3D" id="2.20.100.10">
    <property type="entry name" value="Thrombospondin type-1 (TSP1) repeat"/>
    <property type="match status" value="2"/>
</dbReference>
<dbReference type="SMART" id="SM00209">
    <property type="entry name" value="TSP1"/>
    <property type="match status" value="3"/>
</dbReference>